<accession>A9BI50</accession>
<dbReference type="STRING" id="403833.Pmob_1647"/>
<name>A9BI50_PETMO</name>
<dbReference type="EMBL" id="CP000879">
    <property type="protein sequence ID" value="ABX32341.1"/>
    <property type="molecule type" value="Genomic_DNA"/>
</dbReference>
<evidence type="ECO:0000256" key="1">
    <source>
        <dbReference type="SAM" id="Phobius"/>
    </source>
</evidence>
<keyword evidence="3" id="KW-1185">Reference proteome</keyword>
<dbReference type="Proteomes" id="UP000000789">
    <property type="component" value="Chromosome"/>
</dbReference>
<reference evidence="2" key="1">
    <citation type="submission" date="2007-11" db="EMBL/GenBank/DDBJ databases">
        <title>Complete sequence of Petroga mobilis SJ95.</title>
        <authorList>
            <consortium name="US DOE Joint Genome Institute"/>
            <person name="Copeland A."/>
            <person name="Lucas S."/>
            <person name="Lapidus A."/>
            <person name="Barry K."/>
            <person name="Glavina del Rio T."/>
            <person name="Dalin E."/>
            <person name="Tice H."/>
            <person name="Pitluck S."/>
            <person name="Meincke L."/>
            <person name="Brettin T."/>
            <person name="Bruce D."/>
            <person name="Detter J.C."/>
            <person name="Han C."/>
            <person name="Kuske C.R."/>
            <person name="Schmutz J."/>
            <person name="Larimer F."/>
            <person name="Land M."/>
            <person name="Hauser L."/>
            <person name="Kyrpides N."/>
            <person name="Mikhailova N."/>
            <person name="Noll K."/>
            <person name="Richardson P."/>
        </authorList>
    </citation>
    <scope>NUCLEOTIDE SEQUENCE [LARGE SCALE GENOMIC DNA]</scope>
    <source>
        <strain evidence="2">SJ95</strain>
    </source>
</reference>
<gene>
    <name evidence="2" type="ordered locus">Pmob_1647</name>
</gene>
<protein>
    <recommendedName>
        <fullName evidence="4">YcxB-like protein domain-containing protein</fullName>
    </recommendedName>
</protein>
<evidence type="ECO:0000313" key="3">
    <source>
        <dbReference type="Proteomes" id="UP000000789"/>
    </source>
</evidence>
<sequence>MLIVDSKKPIRQKRGLKILYKFRYSKILYLLPLIFVLFLFILGNYVYSLYPKGIIAYIFLGIIVTLLFYSIRKFMRYPIIYDQNNKTFYVITSVFSEKYEHFSKSSIKETVITSRKIIIILKDKTIILPKYIKERDKLISILKGDKLEG</sequence>
<organism evidence="2 3">
    <name type="scientific">Petrotoga mobilis (strain DSM 10674 / SJ95)</name>
    <dbReference type="NCBI Taxonomy" id="403833"/>
    <lineage>
        <taxon>Bacteria</taxon>
        <taxon>Thermotogati</taxon>
        <taxon>Thermotogota</taxon>
        <taxon>Thermotogae</taxon>
        <taxon>Petrotogales</taxon>
        <taxon>Petrotogaceae</taxon>
        <taxon>Petrotoga</taxon>
    </lineage>
</organism>
<dbReference type="HOGENOM" id="CLU_1747933_0_0_0"/>
<keyword evidence="1" id="KW-0812">Transmembrane</keyword>
<evidence type="ECO:0008006" key="4">
    <source>
        <dbReference type="Google" id="ProtNLM"/>
    </source>
</evidence>
<evidence type="ECO:0000313" key="2">
    <source>
        <dbReference type="EMBL" id="ABX32341.1"/>
    </source>
</evidence>
<feature type="transmembrane region" description="Helical" evidence="1">
    <location>
        <begin position="27"/>
        <end position="47"/>
    </location>
</feature>
<keyword evidence="1" id="KW-1133">Transmembrane helix</keyword>
<dbReference type="KEGG" id="pmo:Pmob_1647"/>
<keyword evidence="1" id="KW-0472">Membrane</keyword>
<proteinExistence type="predicted"/>
<dbReference type="AlphaFoldDB" id="A9BI50"/>
<feature type="transmembrane region" description="Helical" evidence="1">
    <location>
        <begin position="53"/>
        <end position="71"/>
    </location>
</feature>